<dbReference type="SMART" id="SM00363">
    <property type="entry name" value="S4"/>
    <property type="match status" value="1"/>
</dbReference>
<dbReference type="InterPro" id="IPR040591">
    <property type="entry name" value="RqcP2_RBD"/>
</dbReference>
<sequence>MRPAYPKFADTLTHRDVLGAVMNLGLERAKIGDILCQKNDYYLFCKENMADYLTESLQKIKHTLVTVNEVDSPQDSIQPEFIEKSGIISSNRLDSIVACLIGCSRNEAVKLIQSGKVYANGLEILHNTYTCKEGDVLSVRSHGKYIFDSLAGETKKGRQKIKYRIYS</sequence>
<keyword evidence="1" id="KW-0694">RNA-binding</keyword>
<dbReference type="InterPro" id="IPR012677">
    <property type="entry name" value="Nucleotide-bd_a/b_plait_sf"/>
</dbReference>
<dbReference type="Gene3D" id="3.10.290.10">
    <property type="entry name" value="RNA-binding S4 domain"/>
    <property type="match status" value="1"/>
</dbReference>
<protein>
    <submittedName>
        <fullName evidence="3">YlmH/Sll1252 family protein</fullName>
    </submittedName>
</protein>
<feature type="domain" description="RNA-binding S4" evidence="2">
    <location>
        <begin position="91"/>
        <end position="151"/>
    </location>
</feature>
<dbReference type="InterPro" id="IPR002942">
    <property type="entry name" value="S4_RNA-bd"/>
</dbReference>
<dbReference type="RefSeq" id="WP_353530792.1">
    <property type="nucleotide sequence ID" value="NZ_JBBMEX010000006.1"/>
</dbReference>
<gene>
    <name evidence="3" type="ORF">WMO43_07130</name>
</gene>
<evidence type="ECO:0000256" key="1">
    <source>
        <dbReference type="PROSITE-ProRule" id="PRU00182"/>
    </source>
</evidence>
<dbReference type="InterPro" id="IPR036986">
    <property type="entry name" value="S4_RNA-bd_sf"/>
</dbReference>
<dbReference type="Pfam" id="PF17774">
    <property type="entry name" value="YlmH_RBD"/>
    <property type="match status" value="1"/>
</dbReference>
<evidence type="ECO:0000313" key="4">
    <source>
        <dbReference type="Proteomes" id="UP001454489"/>
    </source>
</evidence>
<name>A0ABV1HD51_9FIRM</name>
<dbReference type="EMBL" id="JBBMEX010000006">
    <property type="protein sequence ID" value="MEQ2557639.1"/>
    <property type="molecule type" value="Genomic_DNA"/>
</dbReference>
<dbReference type="SUPFAM" id="SSF55174">
    <property type="entry name" value="Alpha-L RNA-binding motif"/>
    <property type="match status" value="1"/>
</dbReference>
<reference evidence="3 4" key="1">
    <citation type="submission" date="2024-03" db="EMBL/GenBank/DDBJ databases">
        <title>Human intestinal bacterial collection.</title>
        <authorList>
            <person name="Pauvert C."/>
            <person name="Hitch T.C.A."/>
            <person name="Clavel T."/>
        </authorList>
    </citation>
    <scope>NUCLEOTIDE SEQUENCE [LARGE SCALE GENOMIC DNA]</scope>
    <source>
        <strain evidence="3 4">CLA-AA-H185</strain>
    </source>
</reference>
<dbReference type="PROSITE" id="PS50889">
    <property type="entry name" value="S4"/>
    <property type="match status" value="1"/>
</dbReference>
<proteinExistence type="predicted"/>
<evidence type="ECO:0000313" key="3">
    <source>
        <dbReference type="EMBL" id="MEQ2557639.1"/>
    </source>
</evidence>
<comment type="caution">
    <text evidence="3">The sequence shown here is derived from an EMBL/GenBank/DDBJ whole genome shotgun (WGS) entry which is preliminary data.</text>
</comment>
<accession>A0ABV1HD51</accession>
<evidence type="ECO:0000259" key="2">
    <source>
        <dbReference type="SMART" id="SM00363"/>
    </source>
</evidence>
<dbReference type="Gene3D" id="3.30.70.330">
    <property type="match status" value="1"/>
</dbReference>
<dbReference type="Proteomes" id="UP001454489">
    <property type="component" value="Unassembled WGS sequence"/>
</dbReference>
<organism evidence="3 4">
    <name type="scientific">Maccoyibacter intestinihominis</name>
    <dbReference type="NCBI Taxonomy" id="3133499"/>
    <lineage>
        <taxon>Bacteria</taxon>
        <taxon>Bacillati</taxon>
        <taxon>Bacillota</taxon>
        <taxon>Clostridia</taxon>
        <taxon>Lachnospirales</taxon>
        <taxon>Lachnospiraceae</taxon>
        <taxon>Maccoyibacter</taxon>
    </lineage>
</organism>
<keyword evidence="4" id="KW-1185">Reference proteome</keyword>
<dbReference type="CDD" id="cd00165">
    <property type="entry name" value="S4"/>
    <property type="match status" value="1"/>
</dbReference>
<dbReference type="Pfam" id="PF01479">
    <property type="entry name" value="S4"/>
    <property type="match status" value="1"/>
</dbReference>